<dbReference type="PANTHER" id="PTHR12048">
    <property type="entry name" value="CCAAT-BINDING FACTOR-RELATED"/>
    <property type="match status" value="1"/>
</dbReference>
<dbReference type="GO" id="GO:0005634">
    <property type="term" value="C:nucleus"/>
    <property type="evidence" value="ECO:0007669"/>
    <property type="project" value="TreeGrafter"/>
</dbReference>
<feature type="compositionally biased region" description="Acidic residues" evidence="2">
    <location>
        <begin position="686"/>
        <end position="695"/>
    </location>
</feature>
<accession>A0AAD7Y0M9</accession>
<proteinExistence type="inferred from homology"/>
<dbReference type="Proteomes" id="UP001234581">
    <property type="component" value="Unassembled WGS sequence"/>
</dbReference>
<evidence type="ECO:0000256" key="1">
    <source>
        <dbReference type="ARBA" id="ARBA00007797"/>
    </source>
</evidence>
<dbReference type="InterPro" id="IPR005612">
    <property type="entry name" value="CCAAT-binding_factor"/>
</dbReference>
<dbReference type="EMBL" id="JARTCD010000007">
    <property type="protein sequence ID" value="KAJ8661700.1"/>
    <property type="molecule type" value="Genomic_DNA"/>
</dbReference>
<feature type="compositionally biased region" description="Basic residues" evidence="2">
    <location>
        <begin position="313"/>
        <end position="330"/>
    </location>
</feature>
<sequence length="807" mass="92592">MPDKAILEPTSQWYTIELPEITPNDVQLSAEKIAEKKSYAKQLLKKENELVDLTGALSTSDRNFVSNILASGTLNDKVSALTLLVQESPVHSLKTMDTMLAMSKKKGRKEAVMALESLKDLFLGSVLPDRKLKYFADQPLAAHGVKDKHLVLWYFEDHLKKYYFQLVQQIEALSHDPLVHVRMAMVRCIHDLLVGKPEQEQNLLKLLVNKLGDSENKVAAKASQFIIDLLVAHPGMKSFVVREIEQLLLLPDVSERAQYYSLITLNQTILTAKDTAVANKLIEIYFIFFRRLLNLAEKEEENGEVKLVPVNDKKKKNKKKGGKHGKKKPEPKKNAEEMDEVRSKMIAAILTGVNRAFHFAKIADEIVERHLEILYKITHTAFINTAIQALSLIFTISLSRQFAADRFYRTLYESLLDTRLLTTSKQTMYLNLLFKAIRADTDLKRIKAFVKRMLQIAGHHQPPFICGVLYLLSQLTETHPGLRAMLTTPEEDDEDEHFEDAPSEEEEDNDDDDEEKKKSNKKPAQNSARANYYDGRKRDPRFSKAETSCLWELIHFRNHYHPSVAKFANMLFNDEKIAEQSDMHNFTLIHFLDRFVYRNPKKTATTRGKSIMQPLPGRQDGGILMTRGNTQQEHAVPVNSEAFWRKKIEDVPVDEIFFHKYFQQKRAGEDLDEEESSKKKRKLEGEDVDDEQNEDEVWRAMMSSIPGGLDDDEDIDDVDDDEDDFDDDEMRALLEDDDDDEDEDAEGMEEASSDDDNEDVMDEDDDEDEEDDEQAEENEDDDDEGITINGVRMVEAPSSDEEEEDSD</sequence>
<dbReference type="SUPFAM" id="SSF48371">
    <property type="entry name" value="ARM repeat"/>
    <property type="match status" value="1"/>
</dbReference>
<feature type="region of interest" description="Disordered" evidence="2">
    <location>
        <begin position="311"/>
        <end position="337"/>
    </location>
</feature>
<evidence type="ECO:0000259" key="3">
    <source>
        <dbReference type="Pfam" id="PF03914"/>
    </source>
</evidence>
<name>A0AAD7Y0M9_9FUNG</name>
<comment type="caution">
    <text evidence="4">The sequence shown here is derived from an EMBL/GenBank/DDBJ whole genome shotgun (WGS) entry which is preliminary data.</text>
</comment>
<dbReference type="RefSeq" id="XP_058346613.1">
    <property type="nucleotide sequence ID" value="XM_058482589.1"/>
</dbReference>
<evidence type="ECO:0000256" key="2">
    <source>
        <dbReference type="SAM" id="MobiDB-lite"/>
    </source>
</evidence>
<organism evidence="4 5">
    <name type="scientific">Lichtheimia ornata</name>
    <dbReference type="NCBI Taxonomy" id="688661"/>
    <lineage>
        <taxon>Eukaryota</taxon>
        <taxon>Fungi</taxon>
        <taxon>Fungi incertae sedis</taxon>
        <taxon>Mucoromycota</taxon>
        <taxon>Mucoromycotina</taxon>
        <taxon>Mucoromycetes</taxon>
        <taxon>Mucorales</taxon>
        <taxon>Lichtheimiaceae</taxon>
        <taxon>Lichtheimia</taxon>
    </lineage>
</organism>
<feature type="region of interest" description="Disordered" evidence="2">
    <location>
        <begin position="487"/>
        <end position="537"/>
    </location>
</feature>
<feature type="compositionally biased region" description="Acidic residues" evidence="2">
    <location>
        <begin position="798"/>
        <end position="807"/>
    </location>
</feature>
<feature type="compositionally biased region" description="Acidic residues" evidence="2">
    <location>
        <begin position="709"/>
        <end position="785"/>
    </location>
</feature>
<protein>
    <recommendedName>
        <fullName evidence="3">CCAAT-binding factor domain-containing protein</fullName>
    </recommendedName>
</protein>
<evidence type="ECO:0000313" key="4">
    <source>
        <dbReference type="EMBL" id="KAJ8661700.1"/>
    </source>
</evidence>
<feature type="domain" description="CCAAT-binding factor" evidence="3">
    <location>
        <begin position="386"/>
        <end position="568"/>
    </location>
</feature>
<keyword evidence="5" id="KW-1185">Reference proteome</keyword>
<comment type="similarity">
    <text evidence="1">Belongs to the CBF/MAK21 family.</text>
</comment>
<feature type="region of interest" description="Disordered" evidence="2">
    <location>
        <begin position="667"/>
        <end position="807"/>
    </location>
</feature>
<dbReference type="Pfam" id="PF03914">
    <property type="entry name" value="CBF"/>
    <property type="match status" value="1"/>
</dbReference>
<evidence type="ECO:0000313" key="5">
    <source>
        <dbReference type="Proteomes" id="UP001234581"/>
    </source>
</evidence>
<dbReference type="AlphaFoldDB" id="A0AAD7Y0M9"/>
<dbReference type="PANTHER" id="PTHR12048:SF0">
    <property type="entry name" value="CCAAT_ENHANCER-BINDING PROTEIN ZETA"/>
    <property type="match status" value="1"/>
</dbReference>
<dbReference type="InterPro" id="IPR016024">
    <property type="entry name" value="ARM-type_fold"/>
</dbReference>
<reference evidence="4 5" key="1">
    <citation type="submission" date="2023-03" db="EMBL/GenBank/DDBJ databases">
        <title>Genome sequence of Lichtheimia ornata CBS 291.66.</title>
        <authorList>
            <person name="Mohabir J.T."/>
            <person name="Shea T.P."/>
            <person name="Kurbessoian T."/>
            <person name="Berby B."/>
            <person name="Fontaine J."/>
            <person name="Livny J."/>
            <person name="Gnirke A."/>
            <person name="Stajich J.E."/>
            <person name="Cuomo C.A."/>
        </authorList>
    </citation>
    <scope>NUCLEOTIDE SEQUENCE [LARGE SCALE GENOMIC DNA]</scope>
    <source>
        <strain evidence="4">CBS 291.66</strain>
    </source>
</reference>
<feature type="compositionally biased region" description="Acidic residues" evidence="2">
    <location>
        <begin position="489"/>
        <end position="514"/>
    </location>
</feature>
<dbReference type="InterPro" id="IPR040155">
    <property type="entry name" value="CEBPZ/Mak21-like"/>
</dbReference>
<dbReference type="GeneID" id="83209924"/>
<gene>
    <name evidence="4" type="ORF">O0I10_002507</name>
</gene>